<evidence type="ECO:0000259" key="1">
    <source>
        <dbReference type="PROSITE" id="PS50995"/>
    </source>
</evidence>
<dbReference type="PROSITE" id="PS50995">
    <property type="entry name" value="HTH_MARR_2"/>
    <property type="match status" value="1"/>
</dbReference>
<dbReference type="PANTHER" id="PTHR33164:SF89">
    <property type="entry name" value="MARR FAMILY REGULATORY PROTEIN"/>
    <property type="match status" value="1"/>
</dbReference>
<dbReference type="PRINTS" id="PR00598">
    <property type="entry name" value="HTHMARR"/>
</dbReference>
<dbReference type="Proteomes" id="UP000683246">
    <property type="component" value="Chromosome"/>
</dbReference>
<dbReference type="InterPro" id="IPR036390">
    <property type="entry name" value="WH_DNA-bd_sf"/>
</dbReference>
<keyword evidence="3" id="KW-1185">Reference proteome</keyword>
<evidence type="ECO:0000313" key="3">
    <source>
        <dbReference type="Proteomes" id="UP000683246"/>
    </source>
</evidence>
<evidence type="ECO:0000313" key="2">
    <source>
        <dbReference type="EMBL" id="QUI22087.1"/>
    </source>
</evidence>
<dbReference type="EMBL" id="CP058649">
    <property type="protein sequence ID" value="QUI22087.1"/>
    <property type="molecule type" value="Genomic_DNA"/>
</dbReference>
<gene>
    <name evidence="2" type="ORF">HZI73_07145</name>
</gene>
<dbReference type="Pfam" id="PF01047">
    <property type="entry name" value="MarR"/>
    <property type="match status" value="1"/>
</dbReference>
<reference evidence="2" key="1">
    <citation type="submission" date="2020-07" db="EMBL/GenBank/DDBJ databases">
        <title>Vallitalea pronyensis genome.</title>
        <authorList>
            <person name="Postec A."/>
        </authorList>
    </citation>
    <scope>NUCLEOTIDE SEQUENCE</scope>
    <source>
        <strain evidence="2">FatNI3</strain>
    </source>
</reference>
<dbReference type="KEGG" id="vpy:HZI73_07145"/>
<dbReference type="AlphaFoldDB" id="A0A8J8MIJ2"/>
<sequence>MNDKRLDIIYTQLKKLVDLIEKDIMKEITDMEIGNLTIAEISIMDAIGFHSEKTIKEIAEQLKVAVSTPTKTMDRLVKKDYIIRKTSAEDRRMVVSSLTKKGHMALSKINEMRHDKISEITQKLTEDEINYLLKMINRLI</sequence>
<name>A0A8J8MIJ2_9FIRM</name>
<dbReference type="InterPro" id="IPR000835">
    <property type="entry name" value="HTH_MarR-typ"/>
</dbReference>
<dbReference type="RefSeq" id="WP_212697565.1">
    <property type="nucleotide sequence ID" value="NZ_CP058649.1"/>
</dbReference>
<dbReference type="InterPro" id="IPR039422">
    <property type="entry name" value="MarR/SlyA-like"/>
</dbReference>
<accession>A0A8J8MIJ2</accession>
<organism evidence="2 3">
    <name type="scientific">Vallitalea pronyensis</name>
    <dbReference type="NCBI Taxonomy" id="1348613"/>
    <lineage>
        <taxon>Bacteria</taxon>
        <taxon>Bacillati</taxon>
        <taxon>Bacillota</taxon>
        <taxon>Clostridia</taxon>
        <taxon>Lachnospirales</taxon>
        <taxon>Vallitaleaceae</taxon>
        <taxon>Vallitalea</taxon>
    </lineage>
</organism>
<feature type="domain" description="HTH marR-type" evidence="1">
    <location>
        <begin position="6"/>
        <end position="140"/>
    </location>
</feature>
<dbReference type="SMART" id="SM00347">
    <property type="entry name" value="HTH_MARR"/>
    <property type="match status" value="1"/>
</dbReference>
<protein>
    <submittedName>
        <fullName evidence="2">MarR family transcriptional regulator</fullName>
    </submittedName>
</protein>
<dbReference type="GO" id="GO:0006950">
    <property type="term" value="P:response to stress"/>
    <property type="evidence" value="ECO:0007669"/>
    <property type="project" value="TreeGrafter"/>
</dbReference>
<dbReference type="GO" id="GO:0003700">
    <property type="term" value="F:DNA-binding transcription factor activity"/>
    <property type="evidence" value="ECO:0007669"/>
    <property type="project" value="InterPro"/>
</dbReference>
<dbReference type="InterPro" id="IPR036388">
    <property type="entry name" value="WH-like_DNA-bd_sf"/>
</dbReference>
<dbReference type="SUPFAM" id="SSF46785">
    <property type="entry name" value="Winged helix' DNA-binding domain"/>
    <property type="match status" value="1"/>
</dbReference>
<proteinExistence type="predicted"/>
<dbReference type="Gene3D" id="1.10.10.10">
    <property type="entry name" value="Winged helix-like DNA-binding domain superfamily/Winged helix DNA-binding domain"/>
    <property type="match status" value="1"/>
</dbReference>
<dbReference type="PANTHER" id="PTHR33164">
    <property type="entry name" value="TRANSCRIPTIONAL REGULATOR, MARR FAMILY"/>
    <property type="match status" value="1"/>
</dbReference>